<evidence type="ECO:0000259" key="2">
    <source>
        <dbReference type="Pfam" id="PF16403"/>
    </source>
</evidence>
<sequence>SISPIVVVTGFDSMVVEAGTDYSDLGAVATDSFEGDLTAKIQVSNPVNARKVGTYVVTYDVADSSGNKAAQASRSVEVKDTLVPVITLIGQAEMTLQVGKQYIDGGATASDSFDGSLNDKLTTANPVDTSKPGTYSISYDVEDSSGNKAVQVVRKVVVVDTESPVITLLGDAVIQQEMGETYQDAGATASDNVDGDISQQIAIVSPVNIQVAGNYSVTYNVQDSSGNSASEIVRVVIVGDTGAPVIKLSGGQTIQIEAGITFSDPGYFAEDKVDGDLTGSVVVGGSVDTSKVGSYLLTYDVTDSNDNDAVKVTRNVIVEDNTAPVVVLAGDASVELELGSEYTEEGATAKDNLDGDVT</sequence>
<proteinExistence type="predicted"/>
<evidence type="ECO:0000256" key="1">
    <source>
        <dbReference type="ARBA" id="ARBA00022999"/>
    </source>
</evidence>
<feature type="domain" description="Pesticidal crystal protein Cry22Aa Ig-like" evidence="2">
    <location>
        <begin position="9"/>
        <end position="78"/>
    </location>
</feature>
<protein>
    <recommendedName>
        <fullName evidence="2">Pesticidal crystal protein Cry22Aa Ig-like domain-containing protein</fullName>
    </recommendedName>
</protein>
<feature type="non-terminal residue" evidence="3">
    <location>
        <position position="1"/>
    </location>
</feature>
<dbReference type="InterPro" id="IPR051846">
    <property type="entry name" value="SH2_domain_adapters"/>
</dbReference>
<organism evidence="3">
    <name type="scientific">marine metagenome</name>
    <dbReference type="NCBI Taxonomy" id="408172"/>
    <lineage>
        <taxon>unclassified sequences</taxon>
        <taxon>metagenomes</taxon>
        <taxon>ecological metagenomes</taxon>
    </lineage>
</organism>
<reference evidence="3" key="1">
    <citation type="submission" date="2018-05" db="EMBL/GenBank/DDBJ databases">
        <authorList>
            <person name="Lanie J.A."/>
            <person name="Ng W.-L."/>
            <person name="Kazmierczak K.M."/>
            <person name="Andrzejewski T.M."/>
            <person name="Davidsen T.M."/>
            <person name="Wayne K.J."/>
            <person name="Tettelin H."/>
            <person name="Glass J.I."/>
            <person name="Rusch D."/>
            <person name="Podicherti R."/>
            <person name="Tsui H.-C.T."/>
            <person name="Winkler M.E."/>
        </authorList>
    </citation>
    <scope>NUCLEOTIDE SEQUENCE</scope>
</reference>
<dbReference type="AlphaFoldDB" id="A0A382PB12"/>
<dbReference type="PANTHER" id="PTHR15127:SF32">
    <property type="entry name" value="HEAVYWEIGHT, ISOFORM A"/>
    <property type="match status" value="1"/>
</dbReference>
<feature type="domain" description="Pesticidal crystal protein Cry22Aa Ig-like" evidence="2">
    <location>
        <begin position="246"/>
        <end position="318"/>
    </location>
</feature>
<dbReference type="Pfam" id="PF16403">
    <property type="entry name" value="Bact_surface_Ig-like"/>
    <property type="match status" value="4"/>
</dbReference>
<dbReference type="PANTHER" id="PTHR15127">
    <property type="entry name" value="HEAVYWEIGHT, ISOFORM A"/>
    <property type="match status" value="1"/>
</dbReference>
<dbReference type="EMBL" id="UINC01105263">
    <property type="protein sequence ID" value="SVC69071.1"/>
    <property type="molecule type" value="Genomic_DNA"/>
</dbReference>
<feature type="domain" description="Pesticidal crystal protein Cry22Aa Ig-like" evidence="2">
    <location>
        <begin position="166"/>
        <end position="238"/>
    </location>
</feature>
<feature type="non-terminal residue" evidence="3">
    <location>
        <position position="358"/>
    </location>
</feature>
<dbReference type="GO" id="GO:0001784">
    <property type="term" value="F:phosphotyrosine residue binding"/>
    <property type="evidence" value="ECO:0007669"/>
    <property type="project" value="TreeGrafter"/>
</dbReference>
<dbReference type="InterPro" id="IPR032179">
    <property type="entry name" value="Cry22Aa_Ig-like"/>
</dbReference>
<evidence type="ECO:0000313" key="3">
    <source>
        <dbReference type="EMBL" id="SVC69071.1"/>
    </source>
</evidence>
<name>A0A382PB12_9ZZZZ</name>
<keyword evidence="1" id="KW-0727">SH2 domain</keyword>
<feature type="domain" description="Pesticidal crystal protein Cry22Aa Ig-like" evidence="2">
    <location>
        <begin position="86"/>
        <end position="158"/>
    </location>
</feature>
<dbReference type="InterPro" id="IPR013783">
    <property type="entry name" value="Ig-like_fold"/>
</dbReference>
<accession>A0A382PB12</accession>
<gene>
    <name evidence="3" type="ORF">METZ01_LOCUS321925</name>
</gene>
<dbReference type="Gene3D" id="2.60.40.10">
    <property type="entry name" value="Immunoglobulins"/>
    <property type="match status" value="4"/>
</dbReference>